<proteinExistence type="predicted"/>
<dbReference type="AlphaFoldDB" id="A2EQ30"/>
<protein>
    <recommendedName>
        <fullName evidence="1">Initiator binding domain-containing protein</fullName>
    </recommendedName>
</protein>
<name>A2EQ30_TRIV3</name>
<sequence>MTNELVPDYVNYLREDDKQEFIELRKMFTSEDYNFFEQNQFCEIMDIIKDYSVRNNDDDPRRCLVCGLCWTNTGLGVNSSHLTYLTGQPKSTINNELNNLNYQPSIFSNEVIIKIPILQGNFRELRLWSFRKNPTTIVNNINNYRLSRSETPKPHTKMSILFESTFSYEQFNIYEFQSIPSDNATTDSFYNDIFVLPMTSWEKGN</sequence>
<evidence type="ECO:0000313" key="2">
    <source>
        <dbReference type="EMBL" id="EAY05205.1"/>
    </source>
</evidence>
<dbReference type="VEuPathDB" id="TrichDB:TVAGG3_0072750"/>
<gene>
    <name evidence="2" type="ORF">TVAG_473840</name>
</gene>
<dbReference type="Proteomes" id="UP000001542">
    <property type="component" value="Unassembled WGS sequence"/>
</dbReference>
<organism evidence="2 3">
    <name type="scientific">Trichomonas vaginalis (strain ATCC PRA-98 / G3)</name>
    <dbReference type="NCBI Taxonomy" id="412133"/>
    <lineage>
        <taxon>Eukaryota</taxon>
        <taxon>Metamonada</taxon>
        <taxon>Parabasalia</taxon>
        <taxon>Trichomonadida</taxon>
        <taxon>Trichomonadidae</taxon>
        <taxon>Trichomonas</taxon>
    </lineage>
</organism>
<dbReference type="RefSeq" id="XP_001317428.1">
    <property type="nucleotide sequence ID" value="XM_001317393.1"/>
</dbReference>
<dbReference type="EMBL" id="DS113454">
    <property type="protein sequence ID" value="EAY05205.1"/>
    <property type="molecule type" value="Genomic_DNA"/>
</dbReference>
<dbReference type="InParanoid" id="A2EQ30"/>
<dbReference type="KEGG" id="tva:4763085"/>
<keyword evidence="3" id="KW-1185">Reference proteome</keyword>
<dbReference type="SMR" id="A2EQ30"/>
<reference evidence="2" key="2">
    <citation type="journal article" date="2007" name="Science">
        <title>Draft genome sequence of the sexually transmitted pathogen Trichomonas vaginalis.</title>
        <authorList>
            <person name="Carlton J.M."/>
            <person name="Hirt R.P."/>
            <person name="Silva J.C."/>
            <person name="Delcher A.L."/>
            <person name="Schatz M."/>
            <person name="Zhao Q."/>
            <person name="Wortman J.R."/>
            <person name="Bidwell S.L."/>
            <person name="Alsmark U.C.M."/>
            <person name="Besteiro S."/>
            <person name="Sicheritz-Ponten T."/>
            <person name="Noel C.J."/>
            <person name="Dacks J.B."/>
            <person name="Foster P.G."/>
            <person name="Simillion C."/>
            <person name="Van de Peer Y."/>
            <person name="Miranda-Saavedra D."/>
            <person name="Barton G.J."/>
            <person name="Westrop G.D."/>
            <person name="Mueller S."/>
            <person name="Dessi D."/>
            <person name="Fiori P.L."/>
            <person name="Ren Q."/>
            <person name="Paulsen I."/>
            <person name="Zhang H."/>
            <person name="Bastida-Corcuera F.D."/>
            <person name="Simoes-Barbosa A."/>
            <person name="Brown M.T."/>
            <person name="Hayes R.D."/>
            <person name="Mukherjee M."/>
            <person name="Okumura C.Y."/>
            <person name="Schneider R."/>
            <person name="Smith A.J."/>
            <person name="Vanacova S."/>
            <person name="Villalvazo M."/>
            <person name="Haas B.J."/>
            <person name="Pertea M."/>
            <person name="Feldblyum T.V."/>
            <person name="Utterback T.R."/>
            <person name="Shu C.L."/>
            <person name="Osoegawa K."/>
            <person name="de Jong P.J."/>
            <person name="Hrdy I."/>
            <person name="Horvathova L."/>
            <person name="Zubacova Z."/>
            <person name="Dolezal P."/>
            <person name="Malik S.B."/>
            <person name="Logsdon J.M. Jr."/>
            <person name="Henze K."/>
            <person name="Gupta A."/>
            <person name="Wang C.C."/>
            <person name="Dunne R.L."/>
            <person name="Upcroft J.A."/>
            <person name="Upcroft P."/>
            <person name="White O."/>
            <person name="Salzberg S.L."/>
            <person name="Tang P."/>
            <person name="Chiu C.-H."/>
            <person name="Lee Y.-S."/>
            <person name="Embley T.M."/>
            <person name="Coombs G.H."/>
            <person name="Mottram J.C."/>
            <person name="Tachezy J."/>
            <person name="Fraser-Liggett C.M."/>
            <person name="Johnson P.J."/>
        </authorList>
    </citation>
    <scope>NUCLEOTIDE SEQUENCE [LARGE SCALE GENOMIC DNA]</scope>
    <source>
        <strain evidence="2">G3</strain>
    </source>
</reference>
<accession>A2EQ30</accession>
<feature type="domain" description="Initiator binding" evidence="1">
    <location>
        <begin position="15"/>
        <end position="134"/>
    </location>
</feature>
<dbReference type="VEuPathDB" id="TrichDB:TVAG_473840"/>
<dbReference type="Pfam" id="PF10416">
    <property type="entry name" value="IBD"/>
    <property type="match status" value="1"/>
</dbReference>
<evidence type="ECO:0000313" key="3">
    <source>
        <dbReference type="Proteomes" id="UP000001542"/>
    </source>
</evidence>
<evidence type="ECO:0000259" key="1">
    <source>
        <dbReference type="Pfam" id="PF10416"/>
    </source>
</evidence>
<reference evidence="2" key="1">
    <citation type="submission" date="2006-10" db="EMBL/GenBank/DDBJ databases">
        <authorList>
            <person name="Amadeo P."/>
            <person name="Zhao Q."/>
            <person name="Wortman J."/>
            <person name="Fraser-Liggett C."/>
            <person name="Carlton J."/>
        </authorList>
    </citation>
    <scope>NUCLEOTIDE SEQUENCE</scope>
    <source>
        <strain evidence="2">G3</strain>
    </source>
</reference>
<dbReference type="InterPro" id="IPR018845">
    <property type="entry name" value="Initiator-bd"/>
</dbReference>